<protein>
    <submittedName>
        <fullName evidence="3">LPS-assembly protein LptD</fullName>
    </submittedName>
</protein>
<gene>
    <name evidence="3" type="ORF">CQA53_03940</name>
</gene>
<keyword evidence="4" id="KW-1185">Reference proteome</keyword>
<dbReference type="GO" id="GO:0009279">
    <property type="term" value="C:cell outer membrane"/>
    <property type="evidence" value="ECO:0007669"/>
    <property type="project" value="InterPro"/>
</dbReference>
<dbReference type="Pfam" id="PF13100">
    <property type="entry name" value="OstA_2"/>
    <property type="match status" value="1"/>
</dbReference>
<accession>A0A3D8IME2</accession>
<proteinExistence type="inferred from homology"/>
<dbReference type="HAMAP" id="MF_01411">
    <property type="entry name" value="LPS_assembly_LptD"/>
    <property type="match status" value="1"/>
</dbReference>
<dbReference type="InterPro" id="IPR020889">
    <property type="entry name" value="LipoPS_assembly_LptD"/>
</dbReference>
<dbReference type="OrthoDB" id="9760225at2"/>
<keyword evidence="1" id="KW-0472">Membrane</keyword>
<dbReference type="InterPro" id="IPR005653">
    <property type="entry name" value="OstA-like_N"/>
</dbReference>
<comment type="caution">
    <text evidence="3">The sequence shown here is derived from an EMBL/GenBank/DDBJ whole genome shotgun (WGS) entry which is preliminary data.</text>
</comment>
<keyword evidence="1" id="KW-0998">Cell outer membrane</keyword>
<dbReference type="PANTHER" id="PTHR30189:SF1">
    <property type="entry name" value="LPS-ASSEMBLY PROTEIN LPTD"/>
    <property type="match status" value="1"/>
</dbReference>
<organism evidence="3 4">
    <name type="scientific">Helicobacter didelphidarum</name>
    <dbReference type="NCBI Taxonomy" id="2040648"/>
    <lineage>
        <taxon>Bacteria</taxon>
        <taxon>Pseudomonadati</taxon>
        <taxon>Campylobacterota</taxon>
        <taxon>Epsilonproteobacteria</taxon>
        <taxon>Campylobacterales</taxon>
        <taxon>Helicobacteraceae</taxon>
        <taxon>Helicobacter</taxon>
    </lineage>
</organism>
<feature type="domain" description="Organic solvent tolerance-like N-terminal" evidence="2">
    <location>
        <begin position="26"/>
        <end position="152"/>
    </location>
</feature>
<sequence length="749" mass="86780">MSKNLKTGVEKRDTDQTKLFELLGENIEHYDNYMVIHGNAILKNKDAYIIADKIIYNPTLRQARLQGHVRIYKGDTLSVYTQQATIYLNINFGIIRPFYIQDTKTGIWTNAESANQQKMTYRFAHSIVSGCSYTNPAWRINASRGYYSQENKTLALWHPKIYIGDIPVFYSPYLRFSLENERTSGFLYPTLGSSGTDGFAYIQPYYIAVQNFWDMTLSPQIRTSKGVGMNFEFRAVDSSNDKYLLNFKYFYNFNSYMQRFNALNQHVYGFDFKHSKRNVIQKYFGAKTKLDNGMFFDFAFMNDIDYMRLNDIRYYLNTTHYTSKINLFAQTTHHYFGVNMRYYLNLYSPVNATTIQDLPHIQYHKYMGTLFIKELLYSFNYQMKYGSRQQGFSYLSSEISLPVGMQFSFLNKYFSIGAWLNAYAGNIYAVNTENTKVYSGINSQTPTQLNGQVGNYAYLNYRISLNSDIGKKYNKFFHSLQTSIIFNSPIESAFFSNGIINKSILQGFANLSTSQLERIQNGEDIWDPSIFSGLNQTLKRLDINLANYIYNNKGNEIFYWKLTQSFNFNDPISYLKIPMENKIGTSPISGLYLNASVFYSWFYNSFTEVGLNASYIKDSYAASISYYLKRDDTMWKNDPTTLTFQSVDATNYLSASFRGDLGYFGFVADIAYDFKSKNIINIGFGVYKDIKCFGVGIKAGSNRTPILSQGNSVSIIDNIYVRAEFKFVPLTSFNYTYRLRPKVEERSQQ</sequence>
<evidence type="ECO:0000313" key="4">
    <source>
        <dbReference type="Proteomes" id="UP000256379"/>
    </source>
</evidence>
<dbReference type="Proteomes" id="UP000256379">
    <property type="component" value="Unassembled WGS sequence"/>
</dbReference>
<dbReference type="GO" id="GO:0043165">
    <property type="term" value="P:Gram-negative-bacterium-type cell outer membrane assembly"/>
    <property type="evidence" value="ECO:0007669"/>
    <property type="project" value="InterPro"/>
</dbReference>
<dbReference type="InterPro" id="IPR050218">
    <property type="entry name" value="LptD"/>
</dbReference>
<dbReference type="EMBL" id="NXLQ01000005">
    <property type="protein sequence ID" value="RDU66408.1"/>
    <property type="molecule type" value="Genomic_DNA"/>
</dbReference>
<dbReference type="GO" id="GO:0015920">
    <property type="term" value="P:lipopolysaccharide transport"/>
    <property type="evidence" value="ECO:0007669"/>
    <property type="project" value="InterPro"/>
</dbReference>
<evidence type="ECO:0000313" key="3">
    <source>
        <dbReference type="EMBL" id="RDU66408.1"/>
    </source>
</evidence>
<dbReference type="GO" id="GO:1990351">
    <property type="term" value="C:transporter complex"/>
    <property type="evidence" value="ECO:0007669"/>
    <property type="project" value="TreeGrafter"/>
</dbReference>
<reference evidence="3 4" key="1">
    <citation type="submission" date="2018-04" db="EMBL/GenBank/DDBJ databases">
        <title>Novel Campyloabacter and Helicobacter Species and Strains.</title>
        <authorList>
            <person name="Mannion A.J."/>
            <person name="Shen Z."/>
            <person name="Fox J.G."/>
        </authorList>
    </citation>
    <scope>NUCLEOTIDE SEQUENCE [LARGE SCALE GENOMIC DNA]</scope>
    <source>
        <strain evidence="3 4">MIT 17-337</strain>
    </source>
</reference>
<name>A0A3D8IME2_9HELI</name>
<evidence type="ECO:0000259" key="2">
    <source>
        <dbReference type="Pfam" id="PF13100"/>
    </source>
</evidence>
<dbReference type="PANTHER" id="PTHR30189">
    <property type="entry name" value="LPS-ASSEMBLY PROTEIN"/>
    <property type="match status" value="1"/>
</dbReference>
<dbReference type="AlphaFoldDB" id="A0A3D8IME2"/>
<evidence type="ECO:0000256" key="1">
    <source>
        <dbReference type="ARBA" id="ARBA00023237"/>
    </source>
</evidence>